<protein>
    <submittedName>
        <fullName evidence="2">Uncharacterized protein</fullName>
    </submittedName>
</protein>
<keyword evidence="3" id="KW-1185">Reference proteome</keyword>
<evidence type="ECO:0000313" key="3">
    <source>
        <dbReference type="Proteomes" id="UP001168613"/>
    </source>
</evidence>
<dbReference type="EMBL" id="JAJHNU010000001">
    <property type="protein sequence ID" value="MDN4120071.1"/>
    <property type="molecule type" value="Genomic_DNA"/>
</dbReference>
<evidence type="ECO:0000256" key="1">
    <source>
        <dbReference type="SAM" id="MobiDB-lite"/>
    </source>
</evidence>
<proteinExistence type="predicted"/>
<evidence type="ECO:0000313" key="2">
    <source>
        <dbReference type="EMBL" id="MDN4120071.1"/>
    </source>
</evidence>
<accession>A0ABT8EFM5</accession>
<reference evidence="2" key="1">
    <citation type="submission" date="2021-11" db="EMBL/GenBank/DDBJ databases">
        <title>Draft genome sequence of Alcaligenes endophyticus type strain CCUG 75668T.</title>
        <authorList>
            <person name="Salva-Serra F."/>
            <person name="Duran R.E."/>
            <person name="Seeger M."/>
            <person name="Moore E.R.B."/>
            <person name="Jaen-Luchoro D."/>
        </authorList>
    </citation>
    <scope>NUCLEOTIDE SEQUENCE</scope>
    <source>
        <strain evidence="2">CCUG 75668</strain>
    </source>
</reference>
<dbReference type="Pfam" id="PF09474">
    <property type="entry name" value="Type_III_YscX"/>
    <property type="match status" value="1"/>
</dbReference>
<gene>
    <name evidence="2" type="ORF">LMS43_02090</name>
</gene>
<organism evidence="2 3">
    <name type="scientific">Alcaligenes endophyticus</name>
    <dbReference type="NCBI Taxonomy" id="1929088"/>
    <lineage>
        <taxon>Bacteria</taxon>
        <taxon>Pseudomonadati</taxon>
        <taxon>Pseudomonadota</taxon>
        <taxon>Betaproteobacteria</taxon>
        <taxon>Burkholderiales</taxon>
        <taxon>Alcaligenaceae</taxon>
        <taxon>Alcaligenes</taxon>
    </lineage>
</organism>
<comment type="caution">
    <text evidence="2">The sequence shown here is derived from an EMBL/GenBank/DDBJ whole genome shotgun (WGS) entry which is preliminary data.</text>
</comment>
<name>A0ABT8EFM5_9BURK</name>
<dbReference type="InterPro" id="IPR012672">
    <property type="entry name" value="T3SS_YscX"/>
</dbReference>
<feature type="compositionally biased region" description="Polar residues" evidence="1">
    <location>
        <begin position="18"/>
        <end position="39"/>
    </location>
</feature>
<dbReference type="RefSeq" id="WP_266122593.1">
    <property type="nucleotide sequence ID" value="NZ_JAJHNU010000001.1"/>
</dbReference>
<dbReference type="Proteomes" id="UP001168613">
    <property type="component" value="Unassembled WGS sequence"/>
</dbReference>
<sequence length="123" mass="13198">MSAVSVLRPDSYTELAYSATSDSNANTPANKPSKSSLFTPETGPATRPSLDAFLEQALAPELSITYSPAQALEALAHVQQSFIIHAQEQPDSALILNRAARVLADELDLRQLIAMYRGALLQG</sequence>
<feature type="region of interest" description="Disordered" evidence="1">
    <location>
        <begin position="18"/>
        <end position="44"/>
    </location>
</feature>